<organism evidence="2 3">
    <name type="scientific">Halonotius terrestris</name>
    <dbReference type="NCBI Taxonomy" id="2487750"/>
    <lineage>
        <taxon>Archaea</taxon>
        <taxon>Methanobacteriati</taxon>
        <taxon>Methanobacteriota</taxon>
        <taxon>Stenosarchaea group</taxon>
        <taxon>Halobacteria</taxon>
        <taxon>Halobacteriales</taxon>
        <taxon>Haloferacaceae</taxon>
        <taxon>Halonotius</taxon>
    </lineage>
</organism>
<keyword evidence="1" id="KW-1133">Transmembrane helix</keyword>
<name>A0A8J8P733_9EURY</name>
<feature type="transmembrane region" description="Helical" evidence="1">
    <location>
        <begin position="41"/>
        <end position="60"/>
    </location>
</feature>
<gene>
    <name evidence="2" type="ORF">EGH24_14235</name>
</gene>
<keyword evidence="3" id="KW-1185">Reference proteome</keyword>
<dbReference type="EMBL" id="RKLU01000013">
    <property type="protein sequence ID" value="TQQ78507.1"/>
    <property type="molecule type" value="Genomic_DNA"/>
</dbReference>
<keyword evidence="1" id="KW-0812">Transmembrane</keyword>
<dbReference type="Proteomes" id="UP000705823">
    <property type="component" value="Unassembled WGS sequence"/>
</dbReference>
<comment type="caution">
    <text evidence="2">The sequence shown here is derived from an EMBL/GenBank/DDBJ whole genome shotgun (WGS) entry which is preliminary data.</text>
</comment>
<feature type="transmembrane region" description="Helical" evidence="1">
    <location>
        <begin position="72"/>
        <end position="95"/>
    </location>
</feature>
<protein>
    <submittedName>
        <fullName evidence="2">Uncharacterized protein</fullName>
    </submittedName>
</protein>
<sequence length="110" mass="11471">MDGNGPLLDVLFVSGLWSAGAVLIIVAALPTAVGHNAAYSYAIAFGVLFGAVSVIGVATTQPPMAQVAKFRYAVLFGAGSALVLGTLAAIGGHLWNRLIDRRLRRDAQHR</sequence>
<accession>A0A8J8P733</accession>
<reference evidence="2" key="1">
    <citation type="submission" date="2019-02" db="EMBL/GenBank/DDBJ databases">
        <title>Halonotius sp. a new haloarchaeum isolated from saline soil.</title>
        <authorList>
            <person name="Duran-Viseras A."/>
            <person name="Sanchez-Porro C."/>
            <person name="Ventosa A."/>
        </authorList>
    </citation>
    <scope>NUCLEOTIDE SEQUENCE</scope>
    <source>
        <strain evidence="2">F15B</strain>
    </source>
</reference>
<feature type="transmembrane region" description="Helical" evidence="1">
    <location>
        <begin position="6"/>
        <end position="29"/>
    </location>
</feature>
<evidence type="ECO:0000313" key="2">
    <source>
        <dbReference type="EMBL" id="TQQ78507.1"/>
    </source>
</evidence>
<dbReference type="RefSeq" id="WP_142980780.1">
    <property type="nucleotide sequence ID" value="NZ_RKLU01000013.1"/>
</dbReference>
<keyword evidence="1" id="KW-0472">Membrane</keyword>
<dbReference type="AlphaFoldDB" id="A0A8J8P733"/>
<evidence type="ECO:0000313" key="3">
    <source>
        <dbReference type="Proteomes" id="UP000705823"/>
    </source>
</evidence>
<proteinExistence type="predicted"/>
<evidence type="ECO:0000256" key="1">
    <source>
        <dbReference type="SAM" id="Phobius"/>
    </source>
</evidence>